<proteinExistence type="predicted"/>
<feature type="domain" description="Response regulatory" evidence="9">
    <location>
        <begin position="611"/>
        <end position="728"/>
    </location>
</feature>
<dbReference type="SUPFAM" id="SSF55874">
    <property type="entry name" value="ATPase domain of HSP90 chaperone/DNA topoisomerase II/histidine kinase"/>
    <property type="match status" value="1"/>
</dbReference>
<dbReference type="InterPro" id="IPR036097">
    <property type="entry name" value="HisK_dim/P_sf"/>
</dbReference>
<dbReference type="InterPro" id="IPR001789">
    <property type="entry name" value="Sig_transdc_resp-reg_receiver"/>
</dbReference>
<dbReference type="InterPro" id="IPR036890">
    <property type="entry name" value="HATPase_C_sf"/>
</dbReference>
<dbReference type="PANTHER" id="PTHR43047">
    <property type="entry name" value="TWO-COMPONENT HISTIDINE PROTEIN KINASE"/>
    <property type="match status" value="1"/>
</dbReference>
<dbReference type="SUPFAM" id="SSF52172">
    <property type="entry name" value="CheY-like"/>
    <property type="match status" value="1"/>
</dbReference>
<organism evidence="10 11">
    <name type="scientific">Roseobacter cerasinus</name>
    <dbReference type="NCBI Taxonomy" id="2602289"/>
    <lineage>
        <taxon>Bacteria</taxon>
        <taxon>Pseudomonadati</taxon>
        <taxon>Pseudomonadota</taxon>
        <taxon>Alphaproteobacteria</taxon>
        <taxon>Rhodobacterales</taxon>
        <taxon>Roseobacteraceae</taxon>
        <taxon>Roseobacter</taxon>
    </lineage>
</organism>
<dbReference type="SUPFAM" id="SSF47384">
    <property type="entry name" value="Homodimeric domain of signal transducing histidine kinase"/>
    <property type="match status" value="1"/>
</dbReference>
<dbReference type="Pfam" id="PF12860">
    <property type="entry name" value="PAS_7"/>
    <property type="match status" value="1"/>
</dbReference>
<accession>A0A640VWJ2</accession>
<dbReference type="InterPro" id="IPR003661">
    <property type="entry name" value="HisK_dim/P_dom"/>
</dbReference>
<dbReference type="EC" id="2.7.13.3" evidence="2"/>
<keyword evidence="3 6" id="KW-0597">Phosphoprotein</keyword>
<keyword evidence="11" id="KW-1185">Reference proteome</keyword>
<dbReference type="Gene3D" id="3.30.450.20">
    <property type="entry name" value="PAS domain"/>
    <property type="match status" value="1"/>
</dbReference>
<evidence type="ECO:0000256" key="1">
    <source>
        <dbReference type="ARBA" id="ARBA00000085"/>
    </source>
</evidence>
<feature type="modified residue" description="4-aspartylphosphate" evidence="6">
    <location>
        <position position="662"/>
    </location>
</feature>
<comment type="caution">
    <text evidence="10">The sequence shown here is derived from an EMBL/GenBank/DDBJ whole genome shotgun (WGS) entry which is preliminary data.</text>
</comment>
<sequence>MINPDDPPQVQVEKQAKIIEALIRRASRQKDVGPSAYRAFQSAIDLQQKVAAQTLELESARYERELTRKTLAEALASMEEGLALFSNGSLNICNDLFRGLLPDISAKITPGLTLADCFALMAGSTHLISTDRKLTNLRRALESGRNAGSVVSLVAEVSGDRWYQMSAQRTSPENTVLLLTEITALVRHNRREKEHLIDRQADYLQAVFQNMTAGVCTFSASGEVMMQNWRFRDILGIPITVLQPGTPLQELIDFMRARALIPEDALLRVDAWREELKKKGSLRTRVAHGVDRVLDVQANLLPDGGFLVELKDVTLETRSTELLENRVMERTAELTRANANLTEQYEEKARVEEELRVAKELAEAAVSSKTRFLATASHDLLQPINAAKLLISSLQEVTRETRFRPMVERLQGAFSSAEYLLHSLLDISRLESADPDTVAAADVSLQGLMEGVKADQALVAAQKSVRLDVVPCSLVVHSDPVYLLRSIQNLVVNAIQYTNPGGRVLLGCRRQGSRVVLEVWDTGIGISAKDQLRVFDEFTRADNVPIGSGMGLGLSVVDRACRLLGHDLTVRSKPGKGSVFRIAMDVVDPATARPAPFGPVQDSGAGPLDYIVMVIENDADVLYAATQWLELRGASVLAARSTKEAMAHVTDLGMPPDIILADYQLDGSDTGVQATRDIRAATGTQVPAILITADRSERVRRLGEQNDMSVMTKPAELSRLRPLIEWKVRGPSLTSDADKSRR</sequence>
<dbReference type="Gene3D" id="3.30.565.10">
    <property type="entry name" value="Histidine kinase-like ATPase, C-terminal domain"/>
    <property type="match status" value="1"/>
</dbReference>
<evidence type="ECO:0000313" key="10">
    <source>
        <dbReference type="EMBL" id="GFE52267.1"/>
    </source>
</evidence>
<name>A0A640VWJ2_9RHOB</name>
<dbReference type="CDD" id="cd00075">
    <property type="entry name" value="HATPase"/>
    <property type="match status" value="1"/>
</dbReference>
<evidence type="ECO:0000256" key="2">
    <source>
        <dbReference type="ARBA" id="ARBA00012438"/>
    </source>
</evidence>
<evidence type="ECO:0000256" key="4">
    <source>
        <dbReference type="ARBA" id="ARBA00022679"/>
    </source>
</evidence>
<protein>
    <recommendedName>
        <fullName evidence="2">histidine kinase</fullName>
        <ecNumber evidence="2">2.7.13.3</ecNumber>
    </recommendedName>
</protein>
<dbReference type="PROSITE" id="PS50109">
    <property type="entry name" value="HIS_KIN"/>
    <property type="match status" value="1"/>
</dbReference>
<evidence type="ECO:0000256" key="7">
    <source>
        <dbReference type="SAM" id="Coils"/>
    </source>
</evidence>
<comment type="catalytic activity">
    <reaction evidence="1">
        <text>ATP + protein L-histidine = ADP + protein N-phospho-L-histidine.</text>
        <dbReference type="EC" id="2.7.13.3"/>
    </reaction>
</comment>
<dbReference type="Gene3D" id="3.40.50.2300">
    <property type="match status" value="1"/>
</dbReference>
<dbReference type="PRINTS" id="PR00344">
    <property type="entry name" value="BCTRLSENSOR"/>
</dbReference>
<evidence type="ECO:0000313" key="11">
    <source>
        <dbReference type="Proteomes" id="UP000436522"/>
    </source>
</evidence>
<keyword evidence="7" id="KW-0175">Coiled coil</keyword>
<dbReference type="InterPro" id="IPR004358">
    <property type="entry name" value="Sig_transdc_His_kin-like_C"/>
</dbReference>
<dbReference type="InterPro" id="IPR003594">
    <property type="entry name" value="HATPase_dom"/>
</dbReference>
<dbReference type="CDD" id="cd00082">
    <property type="entry name" value="HisKA"/>
    <property type="match status" value="1"/>
</dbReference>
<dbReference type="GO" id="GO:0000155">
    <property type="term" value="F:phosphorelay sensor kinase activity"/>
    <property type="evidence" value="ECO:0007669"/>
    <property type="project" value="InterPro"/>
</dbReference>
<dbReference type="AlphaFoldDB" id="A0A640VWJ2"/>
<gene>
    <name evidence="10" type="ORF">So717_40200</name>
</gene>
<evidence type="ECO:0000259" key="9">
    <source>
        <dbReference type="PROSITE" id="PS50110"/>
    </source>
</evidence>
<dbReference type="SMART" id="SM00448">
    <property type="entry name" value="REC"/>
    <property type="match status" value="1"/>
</dbReference>
<evidence type="ECO:0000256" key="6">
    <source>
        <dbReference type="PROSITE-ProRule" id="PRU00169"/>
    </source>
</evidence>
<dbReference type="InterPro" id="IPR011006">
    <property type="entry name" value="CheY-like_superfamily"/>
</dbReference>
<dbReference type="SMART" id="SM00387">
    <property type="entry name" value="HATPase_c"/>
    <property type="match status" value="1"/>
</dbReference>
<keyword evidence="4" id="KW-0808">Transferase</keyword>
<feature type="domain" description="Histidine kinase" evidence="8">
    <location>
        <begin position="375"/>
        <end position="588"/>
    </location>
</feature>
<keyword evidence="5 10" id="KW-0418">Kinase</keyword>
<evidence type="ECO:0000256" key="5">
    <source>
        <dbReference type="ARBA" id="ARBA00022777"/>
    </source>
</evidence>
<dbReference type="CDD" id="cd00156">
    <property type="entry name" value="REC"/>
    <property type="match status" value="1"/>
</dbReference>
<evidence type="ECO:0000256" key="3">
    <source>
        <dbReference type="ARBA" id="ARBA00022553"/>
    </source>
</evidence>
<dbReference type="SMART" id="SM00388">
    <property type="entry name" value="HisKA"/>
    <property type="match status" value="1"/>
</dbReference>
<dbReference type="RefSeq" id="WP_174239075.1">
    <property type="nucleotide sequence ID" value="NZ_BLIV01000010.1"/>
</dbReference>
<dbReference type="PANTHER" id="PTHR43047:SF9">
    <property type="entry name" value="HISTIDINE KINASE"/>
    <property type="match status" value="1"/>
</dbReference>
<dbReference type="InterPro" id="IPR005467">
    <property type="entry name" value="His_kinase_dom"/>
</dbReference>
<dbReference type="Proteomes" id="UP000436522">
    <property type="component" value="Unassembled WGS sequence"/>
</dbReference>
<reference evidence="10 11" key="1">
    <citation type="submission" date="2019-12" db="EMBL/GenBank/DDBJ databases">
        <title>Roseobacter cerasinus sp. nov., isolated from seawater around aquaculture.</title>
        <authorList>
            <person name="Muramatsu S."/>
            <person name="Takabe Y."/>
            <person name="Mori K."/>
            <person name="Takaichi S."/>
            <person name="Hanada S."/>
        </authorList>
    </citation>
    <scope>NUCLEOTIDE SEQUENCE [LARGE SCALE GENOMIC DNA]</scope>
    <source>
        <strain evidence="10 11">AI77</strain>
    </source>
</reference>
<dbReference type="Pfam" id="PF00512">
    <property type="entry name" value="HisKA"/>
    <property type="match status" value="1"/>
</dbReference>
<dbReference type="Pfam" id="PF00072">
    <property type="entry name" value="Response_reg"/>
    <property type="match status" value="1"/>
</dbReference>
<dbReference type="GO" id="GO:0009927">
    <property type="term" value="F:histidine phosphotransfer kinase activity"/>
    <property type="evidence" value="ECO:0007669"/>
    <property type="project" value="TreeGrafter"/>
</dbReference>
<dbReference type="Gene3D" id="1.10.287.130">
    <property type="match status" value="1"/>
</dbReference>
<dbReference type="InterPro" id="IPR035965">
    <property type="entry name" value="PAS-like_dom_sf"/>
</dbReference>
<dbReference type="GO" id="GO:0005886">
    <property type="term" value="C:plasma membrane"/>
    <property type="evidence" value="ECO:0007669"/>
    <property type="project" value="TreeGrafter"/>
</dbReference>
<dbReference type="EMBL" id="BLIV01000010">
    <property type="protein sequence ID" value="GFE52267.1"/>
    <property type="molecule type" value="Genomic_DNA"/>
</dbReference>
<dbReference type="Pfam" id="PF02518">
    <property type="entry name" value="HATPase_c"/>
    <property type="match status" value="1"/>
</dbReference>
<dbReference type="SUPFAM" id="SSF55785">
    <property type="entry name" value="PYP-like sensor domain (PAS domain)"/>
    <property type="match status" value="1"/>
</dbReference>
<evidence type="ECO:0000259" key="8">
    <source>
        <dbReference type="PROSITE" id="PS50109"/>
    </source>
</evidence>
<dbReference type="PROSITE" id="PS50110">
    <property type="entry name" value="RESPONSE_REGULATORY"/>
    <property type="match status" value="1"/>
</dbReference>
<feature type="coiled-coil region" evidence="7">
    <location>
        <begin position="334"/>
        <end position="361"/>
    </location>
</feature>